<name>A0A099D4J9_9ACTN</name>
<dbReference type="EMBL" id="JPMV01000025">
    <property type="protein sequence ID" value="KGI80944.1"/>
    <property type="molecule type" value="Genomic_DNA"/>
</dbReference>
<dbReference type="Proteomes" id="UP000215043">
    <property type="component" value="Chromosome"/>
</dbReference>
<reference evidence="2 5" key="2">
    <citation type="submission" date="2017-08" db="EMBL/GenBank/DDBJ databases">
        <title>The complete genome sequence of moderately halophilic actinomycete Actinopolyspora erythraea YIM 90600, the producer of novel erythromycin, novel actinopolysporins A-C and tubercidin.</title>
        <authorList>
            <person name="Yin M."/>
            <person name="Tang S."/>
        </authorList>
    </citation>
    <scope>NUCLEOTIDE SEQUENCE [LARGE SCALE GENOMIC DNA]</scope>
    <source>
        <strain evidence="2 5">YIM 90600</strain>
    </source>
</reference>
<dbReference type="InterPro" id="IPR043917">
    <property type="entry name" value="DUF5753"/>
</dbReference>
<reference evidence="3 4" key="1">
    <citation type="journal article" date="2014" name="PLoS ONE">
        <title>Identification and Characterization of a New Erythromycin Biosynthetic Gene Cluster in Actinopolyspora erythraea YIM90600, a Novel Erythronolide-Producing Halophilic Actinomycete Isolated from Salt Field.</title>
        <authorList>
            <person name="Chen D."/>
            <person name="Feng J."/>
            <person name="Huang L."/>
            <person name="Zhang Q."/>
            <person name="Wu J."/>
            <person name="Zhu X."/>
            <person name="Duan Y."/>
            <person name="Xu Z."/>
        </authorList>
    </citation>
    <scope>NUCLEOTIDE SEQUENCE [LARGE SCALE GENOMIC DNA]</scope>
    <source>
        <strain evidence="3 4">YIM90600</strain>
    </source>
</reference>
<dbReference type="eggNOG" id="COG1396">
    <property type="taxonomic scope" value="Bacteria"/>
</dbReference>
<evidence type="ECO:0000313" key="3">
    <source>
        <dbReference type="EMBL" id="KGI80944.1"/>
    </source>
</evidence>
<dbReference type="Gene3D" id="1.10.260.40">
    <property type="entry name" value="lambda repressor-like DNA-binding domains"/>
    <property type="match status" value="1"/>
</dbReference>
<gene>
    <name evidence="2" type="ORF">CDG81_15390</name>
    <name evidence="3" type="ORF">IL38_14365</name>
</gene>
<dbReference type="GO" id="GO:0003677">
    <property type="term" value="F:DNA binding"/>
    <property type="evidence" value="ECO:0007669"/>
    <property type="project" value="UniProtKB-KW"/>
</dbReference>
<organism evidence="2 5">
    <name type="scientific">Actinopolyspora erythraea</name>
    <dbReference type="NCBI Taxonomy" id="414996"/>
    <lineage>
        <taxon>Bacteria</taxon>
        <taxon>Bacillati</taxon>
        <taxon>Actinomycetota</taxon>
        <taxon>Actinomycetes</taxon>
        <taxon>Actinopolysporales</taxon>
        <taxon>Actinopolysporaceae</taxon>
        <taxon>Actinopolyspora</taxon>
    </lineage>
</organism>
<dbReference type="EMBL" id="CP022752">
    <property type="protein sequence ID" value="ASU79435.1"/>
    <property type="molecule type" value="Genomic_DNA"/>
</dbReference>
<dbReference type="PROSITE" id="PS50943">
    <property type="entry name" value="HTH_CROC1"/>
    <property type="match status" value="1"/>
</dbReference>
<dbReference type="Pfam" id="PF19054">
    <property type="entry name" value="DUF5753"/>
    <property type="match status" value="1"/>
</dbReference>
<evidence type="ECO:0000313" key="5">
    <source>
        <dbReference type="Proteomes" id="UP000215043"/>
    </source>
</evidence>
<dbReference type="InterPro" id="IPR001387">
    <property type="entry name" value="Cro/C1-type_HTH"/>
</dbReference>
<dbReference type="AlphaFoldDB" id="A0A099D4J9"/>
<dbReference type="HOGENOM" id="CLU_055817_1_1_11"/>
<keyword evidence="4" id="KW-1185">Reference proteome</keyword>
<dbReference type="SMART" id="SM00530">
    <property type="entry name" value="HTH_XRE"/>
    <property type="match status" value="1"/>
</dbReference>
<dbReference type="KEGG" id="aey:CDG81_15390"/>
<dbReference type="Pfam" id="PF13560">
    <property type="entry name" value="HTH_31"/>
    <property type="match status" value="1"/>
</dbReference>
<feature type="domain" description="HTH cro/C1-type" evidence="1">
    <location>
        <begin position="25"/>
        <end position="79"/>
    </location>
</feature>
<dbReference type="Proteomes" id="UP000029737">
    <property type="component" value="Unassembled WGS sequence"/>
</dbReference>
<dbReference type="InterPro" id="IPR010982">
    <property type="entry name" value="Lambda_DNA-bd_dom_sf"/>
</dbReference>
<evidence type="ECO:0000259" key="1">
    <source>
        <dbReference type="PROSITE" id="PS50943"/>
    </source>
</evidence>
<dbReference type="RefSeq" id="WP_052428245.1">
    <property type="nucleotide sequence ID" value="NZ_CP022752.1"/>
</dbReference>
<evidence type="ECO:0000313" key="4">
    <source>
        <dbReference type="Proteomes" id="UP000029737"/>
    </source>
</evidence>
<keyword evidence="3" id="KW-0238">DNA-binding</keyword>
<protein>
    <submittedName>
        <fullName evidence="3">DNA-binding protein</fullName>
    </submittedName>
    <submittedName>
        <fullName evidence="2">XRE family transcriptional regulator</fullName>
    </submittedName>
</protein>
<evidence type="ECO:0000313" key="2">
    <source>
        <dbReference type="EMBL" id="ASU79435.1"/>
    </source>
</evidence>
<dbReference type="OrthoDB" id="4285266at2"/>
<sequence>MNSSGPAVPEPISPTVGRRWLSQEVRRLREAAGLKQSDVAKRLRCNAAKIAHMESMRNTISGPDLEVMLALFEVPADRVEWYLRLAELAKEKGWWDGNRAVPDWFSLYVGLEWGADRIREWELGFPPGILQTRSYIEALVRSEDGPSDVEVRELVEARLRRQEALWRPEDPLWMHAVVDEAALRRRVGDAEVMREQLRYLARAGRWENVTVQVLPFVVGPHRGHLGSFQWLGFPRVGDPGVVYLENQRGGIYLEEVDEVAMFNGVFESLAEQALSPAESADFLSELAKEIM</sequence>
<accession>A0A099D4J9</accession>
<dbReference type="SUPFAM" id="SSF47413">
    <property type="entry name" value="lambda repressor-like DNA-binding domains"/>
    <property type="match status" value="1"/>
</dbReference>
<dbReference type="CDD" id="cd00093">
    <property type="entry name" value="HTH_XRE"/>
    <property type="match status" value="1"/>
</dbReference>
<proteinExistence type="predicted"/>